<evidence type="ECO:0000256" key="13">
    <source>
        <dbReference type="ARBA" id="ARBA00023157"/>
    </source>
</evidence>
<name>A0A4Y7IKV2_PAPSO</name>
<dbReference type="Gene3D" id="1.10.510.10">
    <property type="entry name" value="Transferase(Phosphotransferase) domain 1"/>
    <property type="match status" value="1"/>
</dbReference>
<feature type="binding site" evidence="16">
    <location>
        <position position="491"/>
    </location>
    <ligand>
        <name>ATP</name>
        <dbReference type="ChEBI" id="CHEBI:30616"/>
    </ligand>
</feature>
<evidence type="ECO:0000256" key="8">
    <source>
        <dbReference type="ARBA" id="ARBA00022741"/>
    </source>
</evidence>
<dbReference type="AlphaFoldDB" id="A0A4Y7IKV2"/>
<dbReference type="GO" id="GO:0004674">
    <property type="term" value="F:protein serine/threonine kinase activity"/>
    <property type="evidence" value="ECO:0007669"/>
    <property type="project" value="UniProtKB-KW"/>
</dbReference>
<proteinExistence type="predicted"/>
<dbReference type="FunFam" id="2.10.25.10:FF:000038">
    <property type="entry name" value="Fibrillin 2"/>
    <property type="match status" value="1"/>
</dbReference>
<dbReference type="InterPro" id="IPR025287">
    <property type="entry name" value="WAK_GUB"/>
</dbReference>
<dbReference type="PROSITE" id="PS50026">
    <property type="entry name" value="EGF_3"/>
    <property type="match status" value="1"/>
</dbReference>
<keyword evidence="13" id="KW-1015">Disulfide bond</keyword>
<dbReference type="Proteomes" id="UP000316621">
    <property type="component" value="Chromosome 1"/>
</dbReference>
<evidence type="ECO:0000256" key="16">
    <source>
        <dbReference type="PROSITE-ProRule" id="PRU10141"/>
    </source>
</evidence>
<dbReference type="SMART" id="SM00181">
    <property type="entry name" value="EGF"/>
    <property type="match status" value="2"/>
</dbReference>
<keyword evidence="12 17" id="KW-0472">Membrane</keyword>
<dbReference type="Gene3D" id="2.10.25.10">
    <property type="entry name" value="Laminin"/>
    <property type="match status" value="1"/>
</dbReference>
<evidence type="ECO:0000259" key="19">
    <source>
        <dbReference type="PROSITE" id="PS50011"/>
    </source>
</evidence>
<feature type="transmembrane region" description="Helical" evidence="17">
    <location>
        <begin position="390"/>
        <end position="412"/>
    </location>
</feature>
<dbReference type="Gramene" id="RZC48078">
    <property type="protein sequence ID" value="RZC48078"/>
    <property type="gene ID" value="C5167_041020"/>
</dbReference>
<dbReference type="GO" id="GO:0005524">
    <property type="term" value="F:ATP binding"/>
    <property type="evidence" value="ECO:0007669"/>
    <property type="project" value="UniProtKB-UniRule"/>
</dbReference>
<dbReference type="PROSITE" id="PS00107">
    <property type="entry name" value="PROTEIN_KINASE_ATP"/>
    <property type="match status" value="1"/>
</dbReference>
<dbReference type="SMART" id="SM00220">
    <property type="entry name" value="S_TKc"/>
    <property type="match status" value="1"/>
</dbReference>
<dbReference type="InterPro" id="IPR011009">
    <property type="entry name" value="Kinase-like_dom_sf"/>
</dbReference>
<keyword evidence="14" id="KW-0325">Glycoprotein</keyword>
<evidence type="ECO:0000313" key="21">
    <source>
        <dbReference type="EMBL" id="RZC48078.1"/>
    </source>
</evidence>
<dbReference type="EMBL" id="CM010715">
    <property type="protein sequence ID" value="RZC48078.1"/>
    <property type="molecule type" value="Genomic_DNA"/>
</dbReference>
<evidence type="ECO:0000256" key="6">
    <source>
        <dbReference type="ARBA" id="ARBA00022729"/>
    </source>
</evidence>
<keyword evidence="10 16" id="KW-0067">ATP-binding</keyword>
<gene>
    <name evidence="21" type="ORF">C5167_041020</name>
</gene>
<evidence type="ECO:0000313" key="22">
    <source>
        <dbReference type="Proteomes" id="UP000316621"/>
    </source>
</evidence>
<evidence type="ECO:0000256" key="14">
    <source>
        <dbReference type="ARBA" id="ARBA00023180"/>
    </source>
</evidence>
<dbReference type="GO" id="GO:0005886">
    <property type="term" value="C:plasma membrane"/>
    <property type="evidence" value="ECO:0007669"/>
    <property type="project" value="TreeGrafter"/>
</dbReference>
<dbReference type="FunFam" id="3.30.200.20:FF:000043">
    <property type="entry name" value="Wall-associated receptor kinase 2"/>
    <property type="match status" value="1"/>
</dbReference>
<feature type="domain" description="Protein kinase" evidence="19">
    <location>
        <begin position="462"/>
        <end position="686"/>
    </location>
</feature>
<organism evidence="21 22">
    <name type="scientific">Papaver somniferum</name>
    <name type="common">Opium poppy</name>
    <dbReference type="NCBI Taxonomy" id="3469"/>
    <lineage>
        <taxon>Eukaryota</taxon>
        <taxon>Viridiplantae</taxon>
        <taxon>Streptophyta</taxon>
        <taxon>Embryophyta</taxon>
        <taxon>Tracheophyta</taxon>
        <taxon>Spermatophyta</taxon>
        <taxon>Magnoliopsida</taxon>
        <taxon>Ranunculales</taxon>
        <taxon>Papaveraceae</taxon>
        <taxon>Papaveroideae</taxon>
        <taxon>Papaver</taxon>
    </lineage>
</organism>
<dbReference type="PROSITE" id="PS00108">
    <property type="entry name" value="PROTEIN_KINASE_ST"/>
    <property type="match status" value="1"/>
</dbReference>
<dbReference type="GO" id="GO:0030247">
    <property type="term" value="F:polysaccharide binding"/>
    <property type="evidence" value="ECO:0007669"/>
    <property type="project" value="InterPro"/>
</dbReference>
<keyword evidence="2" id="KW-0723">Serine/threonine-protein kinase</keyword>
<keyword evidence="9" id="KW-0418">Kinase</keyword>
<keyword evidence="11 17" id="KW-1133">Transmembrane helix</keyword>
<accession>A0A4Y7IKV2</accession>
<keyword evidence="6 18" id="KW-0732">Signal</keyword>
<dbReference type="Pfam" id="PF07714">
    <property type="entry name" value="PK_Tyr_Ser-Thr"/>
    <property type="match status" value="1"/>
</dbReference>
<evidence type="ECO:0000256" key="3">
    <source>
        <dbReference type="ARBA" id="ARBA00022536"/>
    </source>
</evidence>
<dbReference type="PROSITE" id="PS00010">
    <property type="entry name" value="ASX_HYDROXYL"/>
    <property type="match status" value="1"/>
</dbReference>
<feature type="chain" id="PRO_5021488862" description="Protein kinase domain-containing protein" evidence="18">
    <location>
        <begin position="25"/>
        <end position="686"/>
    </location>
</feature>
<keyword evidence="3 15" id="KW-0245">EGF-like domain</keyword>
<dbReference type="PROSITE" id="PS50011">
    <property type="entry name" value="PROTEIN_KINASE_DOM"/>
    <property type="match status" value="1"/>
</dbReference>
<evidence type="ECO:0000256" key="17">
    <source>
        <dbReference type="SAM" id="Phobius"/>
    </source>
</evidence>
<evidence type="ECO:0000256" key="4">
    <source>
        <dbReference type="ARBA" id="ARBA00022679"/>
    </source>
</evidence>
<dbReference type="SUPFAM" id="SSF57196">
    <property type="entry name" value="EGF/Laminin"/>
    <property type="match status" value="1"/>
</dbReference>
<dbReference type="GO" id="GO:0007166">
    <property type="term" value="P:cell surface receptor signaling pathway"/>
    <property type="evidence" value="ECO:0007669"/>
    <property type="project" value="InterPro"/>
</dbReference>
<evidence type="ECO:0000256" key="10">
    <source>
        <dbReference type="ARBA" id="ARBA00022840"/>
    </source>
</evidence>
<evidence type="ECO:0000256" key="11">
    <source>
        <dbReference type="ARBA" id="ARBA00022989"/>
    </source>
</evidence>
<keyword evidence="4" id="KW-0808">Transferase</keyword>
<evidence type="ECO:0000256" key="7">
    <source>
        <dbReference type="ARBA" id="ARBA00022737"/>
    </source>
</evidence>
<dbReference type="SMART" id="SM00179">
    <property type="entry name" value="EGF_CA"/>
    <property type="match status" value="1"/>
</dbReference>
<protein>
    <recommendedName>
        <fullName evidence="23">Protein kinase domain-containing protein</fullName>
    </recommendedName>
</protein>
<dbReference type="InterPro" id="IPR000152">
    <property type="entry name" value="EGF-type_Asp/Asn_hydroxyl_site"/>
</dbReference>
<evidence type="ECO:0000256" key="1">
    <source>
        <dbReference type="ARBA" id="ARBA00004479"/>
    </source>
</evidence>
<dbReference type="InterPro" id="IPR000742">
    <property type="entry name" value="EGF"/>
</dbReference>
<dbReference type="InterPro" id="IPR049883">
    <property type="entry name" value="NOTCH1_EGF-like"/>
</dbReference>
<dbReference type="Pfam" id="PF13947">
    <property type="entry name" value="GUB_WAK_bind"/>
    <property type="match status" value="1"/>
</dbReference>
<dbReference type="InterPro" id="IPR001881">
    <property type="entry name" value="EGF-like_Ca-bd_dom"/>
</dbReference>
<feature type="signal peptide" evidence="18">
    <location>
        <begin position="1"/>
        <end position="24"/>
    </location>
</feature>
<dbReference type="InterPro" id="IPR017441">
    <property type="entry name" value="Protein_kinase_ATP_BS"/>
</dbReference>
<evidence type="ECO:0000256" key="12">
    <source>
        <dbReference type="ARBA" id="ARBA00023136"/>
    </source>
</evidence>
<dbReference type="PROSITE" id="PS01187">
    <property type="entry name" value="EGF_CA"/>
    <property type="match status" value="1"/>
</dbReference>
<dbReference type="CDD" id="cd00054">
    <property type="entry name" value="EGF_CA"/>
    <property type="match status" value="1"/>
</dbReference>
<keyword evidence="5 17" id="KW-0812">Transmembrane</keyword>
<dbReference type="GO" id="GO:0005509">
    <property type="term" value="F:calcium ion binding"/>
    <property type="evidence" value="ECO:0007669"/>
    <property type="project" value="InterPro"/>
</dbReference>
<reference evidence="21 22" key="1">
    <citation type="journal article" date="2018" name="Science">
        <title>The opium poppy genome and morphinan production.</title>
        <authorList>
            <person name="Guo L."/>
            <person name="Winzer T."/>
            <person name="Yang X."/>
            <person name="Li Y."/>
            <person name="Ning Z."/>
            <person name="He Z."/>
            <person name="Teodor R."/>
            <person name="Lu Y."/>
            <person name="Bowser T.A."/>
            <person name="Graham I.A."/>
            <person name="Ye K."/>
        </authorList>
    </citation>
    <scope>NUCLEOTIDE SEQUENCE [LARGE SCALE GENOMIC DNA]</scope>
    <source>
        <strain evidence="22">cv. HN1</strain>
        <tissue evidence="21">Leaves</tissue>
    </source>
</reference>
<evidence type="ECO:0000256" key="15">
    <source>
        <dbReference type="PROSITE-ProRule" id="PRU00076"/>
    </source>
</evidence>
<dbReference type="InterPro" id="IPR018097">
    <property type="entry name" value="EGF_Ca-bd_CS"/>
</dbReference>
<comment type="caution">
    <text evidence="15">Lacks conserved residue(s) required for the propagation of feature annotation.</text>
</comment>
<dbReference type="InterPro" id="IPR001245">
    <property type="entry name" value="Ser-Thr/Tyr_kinase_cat_dom"/>
</dbReference>
<dbReference type="PANTHER" id="PTHR27005:SF283">
    <property type="entry name" value="OS02G0633066 PROTEIN"/>
    <property type="match status" value="1"/>
</dbReference>
<keyword evidence="7" id="KW-0677">Repeat</keyword>
<dbReference type="InterPro" id="IPR000719">
    <property type="entry name" value="Prot_kinase_dom"/>
</dbReference>
<evidence type="ECO:0000256" key="18">
    <source>
        <dbReference type="SAM" id="SignalP"/>
    </source>
</evidence>
<dbReference type="Pfam" id="PF07645">
    <property type="entry name" value="EGF_CA"/>
    <property type="match status" value="1"/>
</dbReference>
<evidence type="ECO:0008006" key="23">
    <source>
        <dbReference type="Google" id="ProtNLM"/>
    </source>
</evidence>
<comment type="subcellular location">
    <subcellularLocation>
        <location evidence="1">Membrane</location>
        <topology evidence="1">Single-pass type I membrane protein</topology>
    </subcellularLocation>
</comment>
<dbReference type="SUPFAM" id="SSF56112">
    <property type="entry name" value="Protein kinase-like (PK-like)"/>
    <property type="match status" value="1"/>
</dbReference>
<evidence type="ECO:0000256" key="9">
    <source>
        <dbReference type="ARBA" id="ARBA00022777"/>
    </source>
</evidence>
<dbReference type="Gene3D" id="3.30.200.20">
    <property type="entry name" value="Phosphorylase Kinase, domain 1"/>
    <property type="match status" value="1"/>
</dbReference>
<keyword evidence="22" id="KW-1185">Reference proteome</keyword>
<evidence type="ECO:0000259" key="20">
    <source>
        <dbReference type="PROSITE" id="PS50026"/>
    </source>
</evidence>
<evidence type="ECO:0000256" key="2">
    <source>
        <dbReference type="ARBA" id="ARBA00022527"/>
    </source>
</evidence>
<dbReference type="InterPro" id="IPR008271">
    <property type="entry name" value="Ser/Thr_kinase_AS"/>
</dbReference>
<dbReference type="PANTHER" id="PTHR27005">
    <property type="entry name" value="WALL-ASSOCIATED RECEPTOR KINASE-LIKE 21"/>
    <property type="match status" value="1"/>
</dbReference>
<sequence length="686" mass="76036">MFWDILFSYMLLMISISSFSSLDAHDSTEYGQAKSGCIPKCGNVTIPFPFGIGNGCSISDRDGFSNSTGRFDYSIACNTSFNPSKPFINANGKILEVLSISDTEVRVKNSFTRFECKDTSAAMAKMHLHDGALNLSNTPFTISNTKNDLFGIGCDIADVEIWSNGKFDSSRLVVHRECQSKCEMKEQKTETFCNTTRYTCCETAIPMGLKMFEGSVEHHNDNQTDTSPPNSCSFVLLAELGQYSFNPLDLTTEGLRSTYKNNVIPVVLDWAIESNTTSCEEAQQNNKTYACQANSYCSQTTDIRRHGGTVSNLQSQMAYRCTCKKGFEGNPYLEPGCTDINECEHKSNNPCEGVCTNTIGSYKCSCPKGKNGDGRKDGSGCSTTTMAMRVALGVGSGFLIVISGGFLLYVFFRKQKLLKLKEKFFKQNGGLLLKQHMSMYENGGESTKIFTSEELKLATNKFCPKRILGQGGSGIVYKGTLCDGRVVAIKKSKVFDQSQVELFINELAILIQINHRNVVKLLGCCLETETPLLVYEYVPNGTLFHRIHYKQQESRTWESRLRVATETACAIAYLHSAASPPIIHRDIKSTNILLDENFTAKVSDFGLSRLVPLDHTHINTLDANLEEVMAVAEIASKCLNLKGEDRPTMKQIATDLQVLQRSQTSVLQRVHTSYAFSSNHPPTCHN</sequence>
<feature type="domain" description="EGF-like" evidence="20">
    <location>
        <begin position="339"/>
        <end position="373"/>
    </location>
</feature>
<dbReference type="InterPro" id="IPR045274">
    <property type="entry name" value="WAK-like"/>
</dbReference>
<evidence type="ECO:0000256" key="5">
    <source>
        <dbReference type="ARBA" id="ARBA00022692"/>
    </source>
</evidence>
<keyword evidence="8 16" id="KW-0547">Nucleotide-binding</keyword>